<comment type="caution">
    <text evidence="1">The sequence shown here is derived from an EMBL/GenBank/DDBJ whole genome shotgun (WGS) entry which is preliminary data.</text>
</comment>
<dbReference type="NCBIfam" id="NF009435">
    <property type="entry name" value="PRK12794.1"/>
    <property type="match status" value="1"/>
</dbReference>
<keyword evidence="1" id="KW-0282">Flagellum</keyword>
<dbReference type="EMBL" id="BAABWU010000001">
    <property type="protein sequence ID" value="GAA6194699.1"/>
    <property type="molecule type" value="Genomic_DNA"/>
</dbReference>
<organism evidence="1 2">
    <name type="scientific">Pseudophaeobacter arcticus</name>
    <dbReference type="NCBI Taxonomy" id="385492"/>
    <lineage>
        <taxon>Bacteria</taxon>
        <taxon>Pseudomonadati</taxon>
        <taxon>Pseudomonadota</taxon>
        <taxon>Alphaproteobacteria</taxon>
        <taxon>Rhodobacterales</taxon>
        <taxon>Paracoccaceae</taxon>
        <taxon>Pseudophaeobacter</taxon>
    </lineage>
</organism>
<keyword evidence="1" id="KW-0969">Cilium</keyword>
<keyword evidence="1" id="KW-0966">Cell projection</keyword>
<keyword evidence="2" id="KW-1185">Reference proteome</keyword>
<dbReference type="RefSeq" id="WP_353396296.1">
    <property type="nucleotide sequence ID" value="NZ_BAABWU010000001.1"/>
</dbReference>
<dbReference type="Pfam" id="PF07309">
    <property type="entry name" value="FlaF"/>
    <property type="match status" value="1"/>
</dbReference>
<accession>A0ABQ0AFQ7</accession>
<reference evidence="1 2" key="1">
    <citation type="submission" date="2024-04" db="EMBL/GenBank/DDBJ databases">
        <title>Draft genome sequence of Pseudophaeobacter arcticus NBRC 116598.</title>
        <authorList>
            <person name="Miyakawa T."/>
            <person name="Kusuya Y."/>
            <person name="Miura T."/>
        </authorList>
    </citation>
    <scope>NUCLEOTIDE SEQUENCE [LARGE SCALE GENOMIC DNA]</scope>
    <source>
        <strain evidence="1 2">SU-CL00105</strain>
    </source>
</reference>
<proteinExistence type="predicted"/>
<dbReference type="InterPro" id="IPR010845">
    <property type="entry name" value="FlaF"/>
</dbReference>
<gene>
    <name evidence="1" type="primary">flaF</name>
    <name evidence="1" type="ORF">NBRC116598_01430</name>
</gene>
<dbReference type="Proteomes" id="UP001441944">
    <property type="component" value="Unassembled WGS sequence"/>
</dbReference>
<name>A0ABQ0AFQ7_9RHOB</name>
<sequence>MNALLKAKSAYTAANASTKTTTDYEYDIVARATQNLLAAHKTASAKKGAEGFAVLAEALHKNRKMWTIFEVDLAAKENQLPQDVKENLFYLAEFTRQHTSKVLSRKANVRALIEVNMAVLRGLRSGAT</sequence>
<evidence type="ECO:0000313" key="2">
    <source>
        <dbReference type="Proteomes" id="UP001441944"/>
    </source>
</evidence>
<protein>
    <submittedName>
        <fullName evidence="1">Flagellar biosynthesis regulator FlaF</fullName>
    </submittedName>
</protein>
<evidence type="ECO:0000313" key="1">
    <source>
        <dbReference type="EMBL" id="GAA6194699.1"/>
    </source>
</evidence>